<dbReference type="OrthoDB" id="9816555at2"/>
<dbReference type="InterPro" id="IPR011990">
    <property type="entry name" value="TPR-like_helical_dom_sf"/>
</dbReference>
<reference evidence="2 3" key="1">
    <citation type="submission" date="2018-05" db="EMBL/GenBank/DDBJ databases">
        <title>Leucothrix arctica sp. nov., isolated from Arctic seawater.</title>
        <authorList>
            <person name="Choi A."/>
            <person name="Baek K."/>
        </authorList>
    </citation>
    <scope>NUCLEOTIDE SEQUENCE [LARGE SCALE GENOMIC DNA]</scope>
    <source>
        <strain evidence="2 3">JCM 18388</strain>
    </source>
</reference>
<dbReference type="InterPro" id="IPR027417">
    <property type="entry name" value="P-loop_NTPase"/>
</dbReference>
<evidence type="ECO:0000313" key="3">
    <source>
        <dbReference type="Proteomes" id="UP000245539"/>
    </source>
</evidence>
<dbReference type="SMART" id="SM00028">
    <property type="entry name" value="TPR"/>
    <property type="match status" value="4"/>
</dbReference>
<dbReference type="Gene3D" id="3.40.50.300">
    <property type="entry name" value="P-loop containing nucleotide triphosphate hydrolases"/>
    <property type="match status" value="1"/>
</dbReference>
<comment type="caution">
    <text evidence="2">The sequence shown here is derived from an EMBL/GenBank/DDBJ whole genome shotgun (WGS) entry which is preliminary data.</text>
</comment>
<evidence type="ECO:0000313" key="2">
    <source>
        <dbReference type="EMBL" id="PWQ95125.1"/>
    </source>
</evidence>
<dbReference type="InterPro" id="IPR019734">
    <property type="entry name" value="TPR_rpt"/>
</dbReference>
<protein>
    <recommendedName>
        <fullName evidence="1">Bacterial transcriptional activator domain-containing protein</fullName>
    </recommendedName>
</protein>
<dbReference type="Proteomes" id="UP000245539">
    <property type="component" value="Unassembled WGS sequence"/>
</dbReference>
<accession>A0A317C8X6</accession>
<dbReference type="SMART" id="SM01043">
    <property type="entry name" value="BTAD"/>
    <property type="match status" value="1"/>
</dbReference>
<organism evidence="2 3">
    <name type="scientific">Leucothrix pacifica</name>
    <dbReference type="NCBI Taxonomy" id="1247513"/>
    <lineage>
        <taxon>Bacteria</taxon>
        <taxon>Pseudomonadati</taxon>
        <taxon>Pseudomonadota</taxon>
        <taxon>Gammaproteobacteria</taxon>
        <taxon>Thiotrichales</taxon>
        <taxon>Thiotrichaceae</taxon>
        <taxon>Leucothrix</taxon>
    </lineage>
</organism>
<keyword evidence="3" id="KW-1185">Reference proteome</keyword>
<dbReference type="Pfam" id="PF03704">
    <property type="entry name" value="BTAD"/>
    <property type="match status" value="1"/>
</dbReference>
<dbReference type="SUPFAM" id="SSF48452">
    <property type="entry name" value="TPR-like"/>
    <property type="match status" value="3"/>
</dbReference>
<name>A0A317C8X6_9GAMM</name>
<dbReference type="SUPFAM" id="SSF46894">
    <property type="entry name" value="C-terminal effector domain of the bipartite response regulators"/>
    <property type="match status" value="1"/>
</dbReference>
<dbReference type="InterPro" id="IPR041664">
    <property type="entry name" value="AAA_16"/>
</dbReference>
<dbReference type="Pfam" id="PF13191">
    <property type="entry name" value="AAA_16"/>
    <property type="match status" value="1"/>
</dbReference>
<dbReference type="GO" id="GO:0003677">
    <property type="term" value="F:DNA binding"/>
    <property type="evidence" value="ECO:0007669"/>
    <property type="project" value="InterPro"/>
</dbReference>
<dbReference type="EMBL" id="QGKM01000047">
    <property type="protein sequence ID" value="PWQ95125.1"/>
    <property type="molecule type" value="Genomic_DNA"/>
</dbReference>
<feature type="domain" description="Bacterial transcriptional activator" evidence="1">
    <location>
        <begin position="98"/>
        <end position="239"/>
    </location>
</feature>
<gene>
    <name evidence="2" type="ORF">DKW60_15495</name>
</gene>
<dbReference type="GO" id="GO:0006355">
    <property type="term" value="P:regulation of DNA-templated transcription"/>
    <property type="evidence" value="ECO:0007669"/>
    <property type="project" value="InterPro"/>
</dbReference>
<proteinExistence type="predicted"/>
<dbReference type="PANTHER" id="PTHR35807">
    <property type="entry name" value="TRANSCRIPTIONAL REGULATOR REDD-RELATED"/>
    <property type="match status" value="1"/>
</dbReference>
<dbReference type="AlphaFoldDB" id="A0A317C8X6"/>
<dbReference type="InterPro" id="IPR036388">
    <property type="entry name" value="WH-like_DNA-bd_sf"/>
</dbReference>
<dbReference type="SUPFAM" id="SSF52540">
    <property type="entry name" value="P-loop containing nucleoside triphosphate hydrolases"/>
    <property type="match status" value="1"/>
</dbReference>
<dbReference type="InterPro" id="IPR016032">
    <property type="entry name" value="Sig_transdc_resp-reg_C-effctor"/>
</dbReference>
<dbReference type="InterPro" id="IPR005158">
    <property type="entry name" value="BTAD"/>
</dbReference>
<dbReference type="Gene3D" id="1.10.10.10">
    <property type="entry name" value="Winged helix-like DNA-binding domain superfamily/Winged helix DNA-binding domain"/>
    <property type="match status" value="1"/>
</dbReference>
<dbReference type="InterPro" id="IPR051677">
    <property type="entry name" value="AfsR-DnrI-RedD_regulator"/>
</dbReference>
<sequence>MRISLLGDLQVTIDRVPVEELRGQRVRSIFIYLVLHAGTAVSRSELAGTLWPDISERQARTNLRRELHALKHTHPLINQCITASKNTVTWQKPDDYHCDVEEFGQLYQDFNAEQDTTQKSSLGLQAVALYRDPLLAGMSDEWICVKREALHRQWNSLSEHLITVLQGLDVSEQIIRIASRQLSFDPYLETAYLAIMEAYIASGNSAMALHTYHQCASVLHKDLGISPNERIQNLYSRLVSKNASHNDVDTTKSFASATDSALIGRANTVAEITDFIKDPIIDVPCIAFLTGESGIGKSRLADEVLSAEPLKQIIQVSTACHPARVDTVFGPFKDWLSNPYFLNACKETDELKNSTIQQMFPQLASTTAEPSKANKLTLRSQDAIFAALSNIVCTVAEFYYTDQQARLLLYIDDLQWADGDFFSWLHYFLSHQKGAKVIFLATVRSEEMDSVNPISGLIDEFSFSPQVMVKQLSYLNRAESFELINNQLAQCSQAGIAMIDPDKIFSSVRGNPLFLIESVKHLLNTDQAVSNNHIAGAAPTISRMLQRRISLLDKQAQQLLQRASVINRQFSLPLIQALTQFTDSQLIDALDALWERGMLREIGHGDYDFRHDSLREACYASLSKPVRRIMHGQIAKALETLNPDQTDNLAGEIANHYEKSGNTPAALDWYERALDRTKMTLAIDRCIAYGKRSLQLMDLTAPIADRADQQMKILSALSYAHSLKQGHACKHTLQACQEMETLLPYVKDPQTRWLTVFRLRVTATFSYQTYRALRLTAFQQSAASDTGDVANIIEAYKSRGFVLYQLGKLPEAFQCLDEGLNLARHAESQGKLDRYRPPWSLAMLSKIRIQVLYMMGRFEDALSAIQHDYDHAHCVGAPQFRAMVCMWVGKINLLRNQPSISDGAGKTIIAIGQQENLPEVESLGKFFCDWAEWKRGNTDIAITALKQTIKMNKSVMASNILQSFWLSTLAEMYYSTQQLDKALSYNSKGIQAVRLTRVPNRKADTYRMRGNILAAMNATPAMVIRLYDLSIKTSLNQSALMYTVQALVDKINYLQVQGLATHADLQQLREVIGKVQISADFAPLAVAQSLLAAPPD</sequence>
<dbReference type="Gene3D" id="1.25.40.10">
    <property type="entry name" value="Tetratricopeptide repeat domain"/>
    <property type="match status" value="2"/>
</dbReference>
<evidence type="ECO:0000259" key="1">
    <source>
        <dbReference type="SMART" id="SM01043"/>
    </source>
</evidence>
<dbReference type="RefSeq" id="WP_109838571.1">
    <property type="nucleotide sequence ID" value="NZ_QGKM01000047.1"/>
</dbReference>